<organism evidence="1 2">
    <name type="scientific">Cohnella hongkongensis</name>
    <dbReference type="NCBI Taxonomy" id="178337"/>
    <lineage>
        <taxon>Bacteria</taxon>
        <taxon>Bacillati</taxon>
        <taxon>Bacillota</taxon>
        <taxon>Bacilli</taxon>
        <taxon>Bacillales</taxon>
        <taxon>Paenibacillaceae</taxon>
        <taxon>Cohnella</taxon>
    </lineage>
</organism>
<accession>A0ABV9FCH5</accession>
<dbReference type="EMBL" id="JBHSEP010000011">
    <property type="protein sequence ID" value="MFC4599658.1"/>
    <property type="molecule type" value="Genomic_DNA"/>
</dbReference>
<evidence type="ECO:0000313" key="1">
    <source>
        <dbReference type="EMBL" id="MFC4599658.1"/>
    </source>
</evidence>
<gene>
    <name evidence="1" type="ORF">ACFO3S_15505</name>
</gene>
<reference evidence="2" key="1">
    <citation type="journal article" date="2019" name="Int. J. Syst. Evol. Microbiol.">
        <title>The Global Catalogue of Microorganisms (GCM) 10K type strain sequencing project: providing services to taxonomists for standard genome sequencing and annotation.</title>
        <authorList>
            <consortium name="The Broad Institute Genomics Platform"/>
            <consortium name="The Broad Institute Genome Sequencing Center for Infectious Disease"/>
            <person name="Wu L."/>
            <person name="Ma J."/>
        </authorList>
    </citation>
    <scope>NUCLEOTIDE SEQUENCE [LARGE SCALE GENOMIC DNA]</scope>
    <source>
        <strain evidence="2">CCUG 49571</strain>
    </source>
</reference>
<sequence>MRIQSQLGTTELDASQADAVVAGLNELYKALLEKQQIVQSVVIDGQSYYEGYNDHILNHMQSIREIVIHSVGEEQLMKEIRDELAAYLPKLIQGLDSISELFYGEMSNEDWGHFSQLTEGMQWTMQCVYGLRNYAERSPSYSALHGSLKQFEAFSERHLPELEAALEQKDYTAVGDQLKYEWPESFEELLEALQNA</sequence>
<proteinExistence type="predicted"/>
<comment type="caution">
    <text evidence="1">The sequence shown here is derived from an EMBL/GenBank/DDBJ whole genome shotgun (WGS) entry which is preliminary data.</text>
</comment>
<protein>
    <submittedName>
        <fullName evidence="1">Uncharacterized protein</fullName>
    </submittedName>
</protein>
<evidence type="ECO:0000313" key="2">
    <source>
        <dbReference type="Proteomes" id="UP001596028"/>
    </source>
</evidence>
<name>A0ABV9FCH5_9BACL</name>
<keyword evidence="2" id="KW-1185">Reference proteome</keyword>
<dbReference type="Proteomes" id="UP001596028">
    <property type="component" value="Unassembled WGS sequence"/>
</dbReference>
<dbReference type="RefSeq" id="WP_378097874.1">
    <property type="nucleotide sequence ID" value="NZ_JBHSEP010000011.1"/>
</dbReference>